<keyword evidence="3" id="KW-1003">Cell membrane</keyword>
<comment type="caution">
    <text evidence="7">The sequence shown here is derived from an EMBL/GenBank/DDBJ whole genome shotgun (WGS) entry which is preliminary data.</text>
</comment>
<evidence type="ECO:0000256" key="6">
    <source>
        <dbReference type="ARBA" id="ARBA00023136"/>
    </source>
</evidence>
<dbReference type="EMBL" id="JAARPL010000010">
    <property type="protein sequence ID" value="MBC1373412.1"/>
    <property type="molecule type" value="Genomic_DNA"/>
</dbReference>
<reference evidence="7 8" key="1">
    <citation type="submission" date="2020-03" db="EMBL/GenBank/DDBJ databases">
        <title>Soil Listeria distribution.</title>
        <authorList>
            <person name="Liao J."/>
            <person name="Wiedmann M."/>
        </authorList>
    </citation>
    <scope>NUCLEOTIDE SEQUENCE [LARGE SCALE GENOMIC DNA]</scope>
    <source>
        <strain evidence="7 8">FSL L7-1681</strain>
    </source>
</reference>
<accession>A0A7X1C0N5</accession>
<comment type="similarity">
    <text evidence="2">Belongs to the CpsC/CapA family.</text>
</comment>
<keyword evidence="6" id="KW-0472">Membrane</keyword>
<sequence>MNQIVDIRHVLDILKAKFYIIIICIFLCVTAIDGATYMLVQPTYKASTEVLIEQNQDNENQRVQDDQTSTQLLNTYLVIIKSATITEPVSQNLTFDMSPKQISNSLTVENASGSKIISIIAKADSPQKATELVNKTTNELKTKAPTILKNSSVVVLEEAKPENNMAPVSPNFKTTTVLGFFVGIFVGAFIIYVGQLLNAKISRKEDLEELSNYPLLGKVSQVK</sequence>
<proteinExistence type="inferred from homology"/>
<dbReference type="Proteomes" id="UP000591929">
    <property type="component" value="Unassembled WGS sequence"/>
</dbReference>
<dbReference type="PANTHER" id="PTHR32309:SF13">
    <property type="entry name" value="FERRIC ENTEROBACTIN TRANSPORT PROTEIN FEPE"/>
    <property type="match status" value="1"/>
</dbReference>
<name>A0A7X1C0N5_9LIST</name>
<protein>
    <submittedName>
        <fullName evidence="7">Uncharacterized protein</fullName>
    </submittedName>
</protein>
<keyword evidence="4" id="KW-0812">Transmembrane</keyword>
<dbReference type="GO" id="GO:0005886">
    <property type="term" value="C:plasma membrane"/>
    <property type="evidence" value="ECO:0007669"/>
    <property type="project" value="UniProtKB-SubCell"/>
</dbReference>
<evidence type="ECO:0000256" key="4">
    <source>
        <dbReference type="ARBA" id="ARBA00022692"/>
    </source>
</evidence>
<evidence type="ECO:0000256" key="5">
    <source>
        <dbReference type="ARBA" id="ARBA00022989"/>
    </source>
</evidence>
<comment type="subcellular location">
    <subcellularLocation>
        <location evidence="1">Cell membrane</location>
        <topology evidence="1">Multi-pass membrane protein</topology>
    </subcellularLocation>
</comment>
<evidence type="ECO:0000313" key="7">
    <source>
        <dbReference type="EMBL" id="MBC1373412.1"/>
    </source>
</evidence>
<dbReference type="PANTHER" id="PTHR32309">
    <property type="entry name" value="TYROSINE-PROTEIN KINASE"/>
    <property type="match status" value="1"/>
</dbReference>
<dbReference type="Pfam" id="PF02706">
    <property type="entry name" value="Wzz"/>
    <property type="match status" value="1"/>
</dbReference>
<evidence type="ECO:0000313" key="8">
    <source>
        <dbReference type="Proteomes" id="UP000591929"/>
    </source>
</evidence>
<evidence type="ECO:0000256" key="3">
    <source>
        <dbReference type="ARBA" id="ARBA00022475"/>
    </source>
</evidence>
<organism evidence="7 8">
    <name type="scientific">Listeria booriae</name>
    <dbReference type="NCBI Taxonomy" id="1552123"/>
    <lineage>
        <taxon>Bacteria</taxon>
        <taxon>Bacillati</taxon>
        <taxon>Bacillota</taxon>
        <taxon>Bacilli</taxon>
        <taxon>Bacillales</taxon>
        <taxon>Listeriaceae</taxon>
        <taxon>Listeria</taxon>
    </lineage>
</organism>
<gene>
    <name evidence="7" type="ORF">HB847_13615</name>
</gene>
<dbReference type="InterPro" id="IPR050445">
    <property type="entry name" value="Bact_polysacc_biosynth/exp"/>
</dbReference>
<evidence type="ECO:0000256" key="1">
    <source>
        <dbReference type="ARBA" id="ARBA00004651"/>
    </source>
</evidence>
<keyword evidence="5" id="KW-1133">Transmembrane helix</keyword>
<dbReference type="GO" id="GO:0004713">
    <property type="term" value="F:protein tyrosine kinase activity"/>
    <property type="evidence" value="ECO:0007669"/>
    <property type="project" value="TreeGrafter"/>
</dbReference>
<evidence type="ECO:0000256" key="2">
    <source>
        <dbReference type="ARBA" id="ARBA00006683"/>
    </source>
</evidence>
<dbReference type="RefSeq" id="WP_185377706.1">
    <property type="nucleotide sequence ID" value="NZ_JAARPI010000002.1"/>
</dbReference>
<dbReference type="AlphaFoldDB" id="A0A7X1C0N5"/>
<dbReference type="InterPro" id="IPR003856">
    <property type="entry name" value="LPS_length_determ_N"/>
</dbReference>